<feature type="non-terminal residue" evidence="1">
    <location>
        <position position="83"/>
    </location>
</feature>
<reference evidence="1" key="1">
    <citation type="submission" date="2014-12" db="EMBL/GenBank/DDBJ databases">
        <title>Insight into the proteome of Arion vulgaris.</title>
        <authorList>
            <person name="Aradska J."/>
            <person name="Bulat T."/>
            <person name="Smidak R."/>
            <person name="Sarate P."/>
            <person name="Gangsoo J."/>
            <person name="Sialana F."/>
            <person name="Bilban M."/>
            <person name="Lubec G."/>
        </authorList>
    </citation>
    <scope>NUCLEOTIDE SEQUENCE</scope>
    <source>
        <tissue evidence="1">Skin</tissue>
    </source>
</reference>
<gene>
    <name evidence="1" type="primary">ORF187965</name>
</gene>
<evidence type="ECO:0000313" key="1">
    <source>
        <dbReference type="EMBL" id="CEK92383.1"/>
    </source>
</evidence>
<dbReference type="AlphaFoldDB" id="A0A0B7BHG1"/>
<sequence length="83" mass="9397">GKLLKVVPRKSTVYCGSVQGPVKNMPRSSLKTSFGIVKWLDRLQHNRRNLIWSPLFLACDAPGYEEINKCTTFLSVLGRPLYC</sequence>
<accession>A0A0B7BHG1</accession>
<feature type="non-terminal residue" evidence="1">
    <location>
        <position position="1"/>
    </location>
</feature>
<protein>
    <submittedName>
        <fullName evidence="1">Uncharacterized protein</fullName>
    </submittedName>
</protein>
<dbReference type="EMBL" id="HACG01045518">
    <property type="protein sequence ID" value="CEK92383.1"/>
    <property type="molecule type" value="Transcribed_RNA"/>
</dbReference>
<proteinExistence type="predicted"/>
<name>A0A0B7BHG1_9EUPU</name>
<organism evidence="1">
    <name type="scientific">Arion vulgaris</name>
    <dbReference type="NCBI Taxonomy" id="1028688"/>
    <lineage>
        <taxon>Eukaryota</taxon>
        <taxon>Metazoa</taxon>
        <taxon>Spiralia</taxon>
        <taxon>Lophotrochozoa</taxon>
        <taxon>Mollusca</taxon>
        <taxon>Gastropoda</taxon>
        <taxon>Heterobranchia</taxon>
        <taxon>Euthyneura</taxon>
        <taxon>Panpulmonata</taxon>
        <taxon>Eupulmonata</taxon>
        <taxon>Stylommatophora</taxon>
        <taxon>Helicina</taxon>
        <taxon>Arionoidea</taxon>
        <taxon>Arionidae</taxon>
        <taxon>Arion</taxon>
    </lineage>
</organism>